<dbReference type="Pfam" id="PF05232">
    <property type="entry name" value="BTP"/>
    <property type="match status" value="2"/>
</dbReference>
<dbReference type="EMBL" id="FNNB01000003">
    <property type="protein sequence ID" value="SDW73905.1"/>
    <property type="molecule type" value="Genomic_DNA"/>
</dbReference>
<evidence type="ECO:0000313" key="3">
    <source>
        <dbReference type="EMBL" id="SDW73905.1"/>
    </source>
</evidence>
<dbReference type="GeneID" id="94021229"/>
<keyword evidence="1" id="KW-0812">Transmembrane</keyword>
<dbReference type="RefSeq" id="WP_074635276.1">
    <property type="nucleotide sequence ID" value="NZ_CP160849.1"/>
</dbReference>
<accession>A0A1H2VZY4</accession>
<dbReference type="AlphaFoldDB" id="A0A1H2VZY4"/>
<sequence length="146" mass="16375">MRSAFDRLRHAISFEIIALILVIPAGAILFDVPLHDFGVVGIVSATLATLWNLGYNVLFDLALQRLTGTTLKSRIVRVLHALVFEAGLLMVLLPFIAWYLGISLWDAFVLDIALAAFYLVYSYVFNLIYDTLFPLPEWSQKQAESA</sequence>
<protein>
    <submittedName>
        <fullName evidence="3">Uncharacterized membrane protein</fullName>
    </submittedName>
</protein>
<evidence type="ECO:0000256" key="1">
    <source>
        <dbReference type="SAM" id="Phobius"/>
    </source>
</evidence>
<feature type="transmembrane region" description="Helical" evidence="1">
    <location>
        <begin position="42"/>
        <end position="63"/>
    </location>
</feature>
<dbReference type="STRING" id="60137.SAMN04488041_103110"/>
<dbReference type="InterPro" id="IPR007896">
    <property type="entry name" value="BTP_bacteria"/>
</dbReference>
<gene>
    <name evidence="3" type="ORF">SAMN04488041_103110</name>
</gene>
<proteinExistence type="predicted"/>
<feature type="domain" description="Chlorhexidine efflux transporter" evidence="2">
    <location>
        <begin position="2"/>
        <end position="64"/>
    </location>
</feature>
<feature type="transmembrane region" description="Helical" evidence="1">
    <location>
        <begin position="75"/>
        <end position="101"/>
    </location>
</feature>
<feature type="domain" description="Chlorhexidine efflux transporter" evidence="2">
    <location>
        <begin position="73"/>
        <end position="134"/>
    </location>
</feature>
<feature type="transmembrane region" description="Helical" evidence="1">
    <location>
        <begin position="107"/>
        <end position="129"/>
    </location>
</feature>
<evidence type="ECO:0000259" key="2">
    <source>
        <dbReference type="Pfam" id="PF05232"/>
    </source>
</evidence>
<feature type="transmembrane region" description="Helical" evidence="1">
    <location>
        <begin position="12"/>
        <end position="30"/>
    </location>
</feature>
<keyword evidence="1" id="KW-1133">Transmembrane helix</keyword>
<organism evidence="3 4">
    <name type="scientific">Sulfitobacter pontiacus</name>
    <dbReference type="NCBI Taxonomy" id="60137"/>
    <lineage>
        <taxon>Bacteria</taxon>
        <taxon>Pseudomonadati</taxon>
        <taxon>Pseudomonadota</taxon>
        <taxon>Alphaproteobacteria</taxon>
        <taxon>Rhodobacterales</taxon>
        <taxon>Roseobacteraceae</taxon>
        <taxon>Sulfitobacter</taxon>
    </lineage>
</organism>
<evidence type="ECO:0000313" key="4">
    <source>
        <dbReference type="Proteomes" id="UP000183076"/>
    </source>
</evidence>
<dbReference type="NCBIfam" id="NF033664">
    <property type="entry name" value="PACE_transport"/>
    <property type="match status" value="1"/>
</dbReference>
<keyword evidence="1" id="KW-0472">Membrane</keyword>
<reference evidence="4" key="1">
    <citation type="submission" date="2016-10" db="EMBL/GenBank/DDBJ databases">
        <authorList>
            <person name="Varghese N."/>
            <person name="Submissions S."/>
        </authorList>
    </citation>
    <scope>NUCLEOTIDE SEQUENCE [LARGE SCALE GENOMIC DNA]</scope>
    <source>
        <strain evidence="4">DSM 10014</strain>
    </source>
</reference>
<name>A0A1H2VZY4_9RHOB</name>
<dbReference type="Proteomes" id="UP000183076">
    <property type="component" value="Unassembled WGS sequence"/>
</dbReference>
<dbReference type="InterPro" id="IPR058208">
    <property type="entry name" value="PACE"/>
</dbReference>